<sequence length="48" mass="5408">MGDQITDFLNKHYPKSYGLVSGGTNTEFLPHATGKKREAGDWKMHSKQ</sequence>
<keyword evidence="3" id="KW-1185">Reference proteome</keyword>
<proteinExistence type="predicted"/>
<evidence type="ECO:0000313" key="3">
    <source>
        <dbReference type="Proteomes" id="UP000001176"/>
    </source>
</evidence>
<protein>
    <submittedName>
        <fullName evidence="2">Uncharacterized protein</fullName>
    </submittedName>
</protein>
<gene>
    <name evidence="2" type="ordered locus">GDI1172</name>
</gene>
<dbReference type="AlphaFoldDB" id="A9HDL0"/>
<dbReference type="KEGG" id="gdi:GDI1172"/>
<reference evidence="2 3" key="1">
    <citation type="journal article" date="2009" name="BMC Genomics">
        <title>Complete genome sequence of the sugarcane nitrogen-fixing endophyte Gluconacetobacter diazotrophicus Pal5.</title>
        <authorList>
            <person name="Bertalan M."/>
            <person name="Albano R."/>
            <person name="Padua V."/>
            <person name="Rouws L."/>
            <person name="Rojas C."/>
            <person name="Hemerly A."/>
            <person name="Teixeira K."/>
            <person name="Schwab S."/>
            <person name="Araujo J."/>
            <person name="Oliveira A."/>
            <person name="Franca L."/>
            <person name="Magalhaes V."/>
            <person name="Alqueres S."/>
            <person name="Cardoso A."/>
            <person name="Almeida W."/>
            <person name="Loureiro M.M."/>
            <person name="Nogueira E."/>
            <person name="Cidade D."/>
            <person name="Oliveira D."/>
            <person name="Simao T."/>
            <person name="Macedo J."/>
            <person name="Valadao A."/>
            <person name="Dreschsel M."/>
            <person name="Freitas F."/>
            <person name="Vidal M."/>
            <person name="Guedes H."/>
            <person name="Rodrigues E."/>
            <person name="Meneses C."/>
            <person name="Brioso P."/>
            <person name="Pozzer L."/>
            <person name="Figueiredo D."/>
            <person name="Montano H."/>
            <person name="Junior J."/>
            <person name="Filho G."/>
            <person name="Flores V."/>
            <person name="Ferreira B."/>
            <person name="Branco A."/>
            <person name="Gonzalez P."/>
            <person name="Guillobel H."/>
            <person name="Lemos M."/>
            <person name="Seibel L."/>
            <person name="Macedo J."/>
            <person name="Alves-Ferreira M."/>
            <person name="Sachetto-Martins G."/>
            <person name="Coelho A."/>
            <person name="Santos E."/>
            <person name="Amaral G."/>
            <person name="Neves A."/>
            <person name="Pacheco A.B."/>
            <person name="Carvalho D."/>
            <person name="Lery L."/>
            <person name="Bisch P."/>
            <person name="Rossle S.C."/>
            <person name="Urmenyi T."/>
            <person name="Kruger W.V."/>
            <person name="Martins O."/>
            <person name="Baldani J.I."/>
            <person name="Ferreira P.C."/>
        </authorList>
    </citation>
    <scope>NUCLEOTIDE SEQUENCE [LARGE SCALE GENOMIC DNA]</scope>
    <source>
        <strain evidence="3">ATCC 49037 / DSM 5601 / CCUG 37298 / CIP 103539 / LMG 7603 / PAl5</strain>
    </source>
</reference>
<feature type="compositionally biased region" description="Basic and acidic residues" evidence="1">
    <location>
        <begin position="35"/>
        <end position="48"/>
    </location>
</feature>
<evidence type="ECO:0000256" key="1">
    <source>
        <dbReference type="SAM" id="MobiDB-lite"/>
    </source>
</evidence>
<accession>A9HDL0</accession>
<dbReference type="EMBL" id="AM889285">
    <property type="protein sequence ID" value="CAP55115.1"/>
    <property type="molecule type" value="Genomic_DNA"/>
</dbReference>
<feature type="region of interest" description="Disordered" evidence="1">
    <location>
        <begin position="24"/>
        <end position="48"/>
    </location>
</feature>
<organism evidence="2 3">
    <name type="scientific">Gluconacetobacter diazotrophicus (strain ATCC 49037 / DSM 5601 / CCUG 37298 / CIP 103539 / LMG 7603 / PAl5)</name>
    <dbReference type="NCBI Taxonomy" id="272568"/>
    <lineage>
        <taxon>Bacteria</taxon>
        <taxon>Pseudomonadati</taxon>
        <taxon>Pseudomonadota</taxon>
        <taxon>Alphaproteobacteria</taxon>
        <taxon>Acetobacterales</taxon>
        <taxon>Acetobacteraceae</taxon>
        <taxon>Gluconacetobacter</taxon>
    </lineage>
</organism>
<dbReference type="Proteomes" id="UP000001176">
    <property type="component" value="Chromosome"/>
</dbReference>
<evidence type="ECO:0000313" key="2">
    <source>
        <dbReference type="EMBL" id="CAP55115.1"/>
    </source>
</evidence>
<name>A9HDL0_GLUDA</name>